<accession>A0A821LNL3</accession>
<dbReference type="EMBL" id="CAJOBG010114646">
    <property type="protein sequence ID" value="CAF4753861.1"/>
    <property type="molecule type" value="Genomic_DNA"/>
</dbReference>
<organism evidence="1 2">
    <name type="scientific">Rotaria magnacalcarata</name>
    <dbReference type="NCBI Taxonomy" id="392030"/>
    <lineage>
        <taxon>Eukaryota</taxon>
        <taxon>Metazoa</taxon>
        <taxon>Spiralia</taxon>
        <taxon>Gnathifera</taxon>
        <taxon>Rotifera</taxon>
        <taxon>Eurotatoria</taxon>
        <taxon>Bdelloidea</taxon>
        <taxon>Philodinida</taxon>
        <taxon>Philodinidae</taxon>
        <taxon>Rotaria</taxon>
    </lineage>
</organism>
<sequence>LGLITAGLVWVDFREATEMNIDLKIDRLIDQIRIVTGKKLKCFLQGLSEIFKMLKQE</sequence>
<comment type="caution">
    <text evidence="1">The sequence shown here is derived from an EMBL/GenBank/DDBJ whole genome shotgun (WGS) entry which is preliminary data.</text>
</comment>
<proteinExistence type="predicted"/>
<reference evidence="1" key="1">
    <citation type="submission" date="2021-02" db="EMBL/GenBank/DDBJ databases">
        <authorList>
            <person name="Nowell W R."/>
        </authorList>
    </citation>
    <scope>NUCLEOTIDE SEQUENCE</scope>
</reference>
<protein>
    <submittedName>
        <fullName evidence="1">Uncharacterized protein</fullName>
    </submittedName>
</protein>
<feature type="non-terminal residue" evidence="1">
    <location>
        <position position="1"/>
    </location>
</feature>
<keyword evidence="2" id="KW-1185">Reference proteome</keyword>
<evidence type="ECO:0000313" key="1">
    <source>
        <dbReference type="EMBL" id="CAF4753861.1"/>
    </source>
</evidence>
<evidence type="ECO:0000313" key="2">
    <source>
        <dbReference type="Proteomes" id="UP000663866"/>
    </source>
</evidence>
<name>A0A821LNL3_9BILA</name>
<gene>
    <name evidence="1" type="ORF">OVN521_LOCUS50249</name>
</gene>
<dbReference type="Proteomes" id="UP000663866">
    <property type="component" value="Unassembled WGS sequence"/>
</dbReference>
<dbReference type="AlphaFoldDB" id="A0A821LNL3"/>